<dbReference type="Proteomes" id="UP001497482">
    <property type="component" value="Chromosome 8"/>
</dbReference>
<evidence type="ECO:0000313" key="3">
    <source>
        <dbReference type="EMBL" id="CAL1612803.1"/>
    </source>
</evidence>
<reference evidence="3 4" key="1">
    <citation type="submission" date="2024-04" db="EMBL/GenBank/DDBJ databases">
        <authorList>
            <person name="Waldvogel A.-M."/>
            <person name="Schoenle A."/>
        </authorList>
    </citation>
    <scope>NUCLEOTIDE SEQUENCE [LARGE SCALE GENOMIC DNA]</scope>
</reference>
<dbReference type="Pfam" id="PF13843">
    <property type="entry name" value="DDE_Tnp_1_7"/>
    <property type="match status" value="1"/>
</dbReference>
<evidence type="ECO:0000259" key="2">
    <source>
        <dbReference type="Pfam" id="PF13843"/>
    </source>
</evidence>
<dbReference type="InterPro" id="IPR029526">
    <property type="entry name" value="PGBD"/>
</dbReference>
<proteinExistence type="predicted"/>
<accession>A0AAV2MH94</accession>
<protein>
    <recommendedName>
        <fullName evidence="2">PiggyBac transposable element-derived protein domain-containing protein</fullName>
    </recommendedName>
</protein>
<keyword evidence="4" id="KW-1185">Reference proteome</keyword>
<organism evidence="3 4">
    <name type="scientific">Knipowitschia caucasica</name>
    <name type="common">Caucasian dwarf goby</name>
    <name type="synonym">Pomatoschistus caucasicus</name>
    <dbReference type="NCBI Taxonomy" id="637954"/>
    <lineage>
        <taxon>Eukaryota</taxon>
        <taxon>Metazoa</taxon>
        <taxon>Chordata</taxon>
        <taxon>Craniata</taxon>
        <taxon>Vertebrata</taxon>
        <taxon>Euteleostomi</taxon>
        <taxon>Actinopterygii</taxon>
        <taxon>Neopterygii</taxon>
        <taxon>Teleostei</taxon>
        <taxon>Neoteleostei</taxon>
        <taxon>Acanthomorphata</taxon>
        <taxon>Gobiaria</taxon>
        <taxon>Gobiiformes</taxon>
        <taxon>Gobioidei</taxon>
        <taxon>Gobiidae</taxon>
        <taxon>Gobiinae</taxon>
        <taxon>Knipowitschia</taxon>
    </lineage>
</organism>
<evidence type="ECO:0000313" key="4">
    <source>
        <dbReference type="Proteomes" id="UP001497482"/>
    </source>
</evidence>
<evidence type="ECO:0000256" key="1">
    <source>
        <dbReference type="SAM" id="MobiDB-lite"/>
    </source>
</evidence>
<dbReference type="PANTHER" id="PTHR47272:SF2">
    <property type="entry name" value="PIGGYBAC TRANSPOSABLE ELEMENT-DERIVED PROTEIN 3-LIKE"/>
    <property type="match status" value="1"/>
</dbReference>
<feature type="compositionally biased region" description="Acidic residues" evidence="1">
    <location>
        <begin position="31"/>
        <end position="48"/>
    </location>
</feature>
<feature type="region of interest" description="Disordered" evidence="1">
    <location>
        <begin position="28"/>
        <end position="81"/>
    </location>
</feature>
<dbReference type="PANTHER" id="PTHR47272">
    <property type="entry name" value="DDE_TNP_1_7 DOMAIN-CONTAINING PROTEIN"/>
    <property type="match status" value="1"/>
</dbReference>
<name>A0AAV2MH94_KNICA</name>
<feature type="compositionally biased region" description="Basic and acidic residues" evidence="1">
    <location>
        <begin position="50"/>
        <end position="65"/>
    </location>
</feature>
<feature type="domain" description="PiggyBac transposable element-derived protein" evidence="2">
    <location>
        <begin position="81"/>
        <end position="196"/>
    </location>
</feature>
<sequence>MSDCETNTQTGRLSLKTVEQVFSETIFGDNSEVEDLSDVDDDMLDTDYEPPQRERSCSEDSRGDEDPILQPIELNRGPVQKLPTDKMMKKAGRGTSAEVTTEDGKMSVVNWYDNKTVLMSTVHGTQPEDTCKRWDKKQKRYVTISRPSVIREYNSKMGGVDLVDRMMSYYRMSVRAKKWTLRMLMHFTDLALANSWLQYRKDLTACSTPKKSIIQFLEFRTEVAQTFLAQQYLREDNTNFSKLAKDPELPEPRTNHPVRAVPHISQWWTDDVVWQRLGGCVGERS</sequence>
<dbReference type="AlphaFoldDB" id="A0AAV2MH94"/>
<gene>
    <name evidence="3" type="ORF">KC01_LOCUS39094</name>
</gene>
<dbReference type="EMBL" id="OZ035830">
    <property type="protein sequence ID" value="CAL1612803.1"/>
    <property type="molecule type" value="Genomic_DNA"/>
</dbReference>